<reference evidence="1 2" key="1">
    <citation type="submission" date="2011-08" db="EMBL/GenBank/DDBJ databases">
        <authorList>
            <person name="Lin Y."/>
            <person name="Hao X."/>
            <person name="Johnstone L."/>
            <person name="Miller S.J."/>
            <person name="Wei G."/>
            <person name="Rensing C."/>
        </authorList>
    </citation>
    <scope>NUCLEOTIDE SEQUENCE [LARGE SCALE GENOMIC DNA]</scope>
    <source>
        <strain evidence="1 2">K42</strain>
    </source>
</reference>
<evidence type="ECO:0000313" key="2">
    <source>
        <dbReference type="Proteomes" id="UP000004217"/>
    </source>
</evidence>
<dbReference type="Proteomes" id="UP000004217">
    <property type="component" value="Unassembled WGS sequence"/>
</dbReference>
<gene>
    <name evidence="1" type="ORF">SZN_11633</name>
</gene>
<accession>G2GA06</accession>
<keyword evidence="2" id="KW-1185">Reference proteome</keyword>
<sequence length="176" mass="19136">MDPVSATLADLIGRYPCAYSNRTQALHQALIVLGNGMVWRHGLLVDRAGDPRDCRDIHQRSRLTAAETKLYAAAGITPSTEQITGACPAEPVRARAAELAHEPGPLDREPYPPSLQIPLFLMPADADPHWQHAAREIAAVVAPLWQQPSVAVLATENEYTAHQRTAALERIAALLT</sequence>
<proteinExistence type="predicted"/>
<evidence type="ECO:0000313" key="1">
    <source>
        <dbReference type="EMBL" id="EGX59717.1"/>
    </source>
</evidence>
<dbReference type="PATRIC" id="fig|700597.3.peg.2276"/>
<comment type="caution">
    <text evidence="1">The sequence shown here is derived from an EMBL/GenBank/DDBJ whole genome shotgun (WGS) entry which is preliminary data.</text>
</comment>
<organism evidence="1 2">
    <name type="scientific">Streptomyces zinciresistens K42</name>
    <dbReference type="NCBI Taxonomy" id="700597"/>
    <lineage>
        <taxon>Bacteria</taxon>
        <taxon>Bacillati</taxon>
        <taxon>Actinomycetota</taxon>
        <taxon>Actinomycetes</taxon>
        <taxon>Kitasatosporales</taxon>
        <taxon>Streptomycetaceae</taxon>
        <taxon>Streptomyces</taxon>
    </lineage>
</organism>
<dbReference type="OrthoDB" id="4151024at2"/>
<name>G2GA06_9ACTN</name>
<dbReference type="RefSeq" id="WP_007494483.1">
    <property type="nucleotide sequence ID" value="NZ_AGBF01000026.1"/>
</dbReference>
<protein>
    <submittedName>
        <fullName evidence="1">Uncharacterized protein</fullName>
    </submittedName>
</protein>
<dbReference type="AlphaFoldDB" id="G2GA06"/>
<dbReference type="EMBL" id="AGBF01000026">
    <property type="protein sequence ID" value="EGX59717.1"/>
    <property type="molecule type" value="Genomic_DNA"/>
</dbReference>